<feature type="region of interest" description="Disordered" evidence="1">
    <location>
        <begin position="1"/>
        <end position="40"/>
    </location>
</feature>
<organism evidence="2 3">
    <name type="scientific">Aquatica leii</name>
    <dbReference type="NCBI Taxonomy" id="1421715"/>
    <lineage>
        <taxon>Eukaryota</taxon>
        <taxon>Metazoa</taxon>
        <taxon>Ecdysozoa</taxon>
        <taxon>Arthropoda</taxon>
        <taxon>Hexapoda</taxon>
        <taxon>Insecta</taxon>
        <taxon>Pterygota</taxon>
        <taxon>Neoptera</taxon>
        <taxon>Endopterygota</taxon>
        <taxon>Coleoptera</taxon>
        <taxon>Polyphaga</taxon>
        <taxon>Elateriformia</taxon>
        <taxon>Elateroidea</taxon>
        <taxon>Lampyridae</taxon>
        <taxon>Luciolinae</taxon>
        <taxon>Aquatica</taxon>
    </lineage>
</organism>
<name>A0AAN7Q4C4_9COLE</name>
<comment type="caution">
    <text evidence="2">The sequence shown here is derived from an EMBL/GenBank/DDBJ whole genome shotgun (WGS) entry which is preliminary data.</text>
</comment>
<feature type="compositionally biased region" description="Polar residues" evidence="1">
    <location>
        <begin position="31"/>
        <end position="40"/>
    </location>
</feature>
<sequence length="278" mass="31733">MASTPPNRNTVKRKLSETVSSKSIKTRKRNTSNSSDSELSNIELYQDSSDNNSNFIGSPDSDNVDDVSEPFTLSQSKILVNDFVLVPMTDQKTGIEKTFVAQVTKIAMENETDVLYHVKFMRNYRQHLDIFVFPDIDDTSEIYKGDIAEQFKPDSRSWSLESVKFLGYYGSYEKARNIAAESDYTSTEEILGRGCRISKPTDAERQYNTSFASPVVNGFTTDEDEDELKFNKTVREVIQSKFPDIASTDFIREAGEWFRLGAQRYKRRSNKHTPAPEK</sequence>
<keyword evidence="3" id="KW-1185">Reference proteome</keyword>
<protein>
    <submittedName>
        <fullName evidence="2">Uncharacterized protein</fullName>
    </submittedName>
</protein>
<evidence type="ECO:0000313" key="3">
    <source>
        <dbReference type="Proteomes" id="UP001353858"/>
    </source>
</evidence>
<reference evidence="3" key="1">
    <citation type="submission" date="2023-01" db="EMBL/GenBank/DDBJ databases">
        <title>Key to firefly adult light organ development and bioluminescence: homeobox transcription factors regulate luciferase expression and transportation to peroxisome.</title>
        <authorList>
            <person name="Fu X."/>
        </authorList>
    </citation>
    <scope>NUCLEOTIDE SEQUENCE [LARGE SCALE GENOMIC DNA]</scope>
</reference>
<accession>A0AAN7Q4C4</accession>
<dbReference type="AlphaFoldDB" id="A0AAN7Q4C4"/>
<gene>
    <name evidence="2" type="ORF">RN001_007466</name>
</gene>
<dbReference type="Proteomes" id="UP001353858">
    <property type="component" value="Unassembled WGS sequence"/>
</dbReference>
<evidence type="ECO:0000313" key="2">
    <source>
        <dbReference type="EMBL" id="KAK4879320.1"/>
    </source>
</evidence>
<evidence type="ECO:0000256" key="1">
    <source>
        <dbReference type="SAM" id="MobiDB-lite"/>
    </source>
</evidence>
<proteinExistence type="predicted"/>
<dbReference type="EMBL" id="JARPUR010000003">
    <property type="protein sequence ID" value="KAK4879320.1"/>
    <property type="molecule type" value="Genomic_DNA"/>
</dbReference>